<evidence type="ECO:0000256" key="3">
    <source>
        <dbReference type="ARBA" id="ARBA00022106"/>
    </source>
</evidence>
<dbReference type="GO" id="GO:0046677">
    <property type="term" value="P:response to antibiotic"/>
    <property type="evidence" value="ECO:0007669"/>
    <property type="project" value="UniProtKB-KW"/>
</dbReference>
<dbReference type="PANTHER" id="PTHR43823:SF3">
    <property type="entry name" value="MULTIDRUG EXPORT PROTEIN MEPA"/>
    <property type="match status" value="1"/>
</dbReference>
<dbReference type="Proteomes" id="UP000294855">
    <property type="component" value="Unassembled WGS sequence"/>
</dbReference>
<name>A0A484F5C1_9EURY</name>
<organism evidence="11 12">
    <name type="scientific">Methanimicrococcus blatticola</name>
    <dbReference type="NCBI Taxonomy" id="91560"/>
    <lineage>
        <taxon>Archaea</taxon>
        <taxon>Methanobacteriati</taxon>
        <taxon>Methanobacteriota</taxon>
        <taxon>Stenosarchaea group</taxon>
        <taxon>Methanomicrobia</taxon>
        <taxon>Methanosarcinales</taxon>
        <taxon>Methanosarcinaceae</taxon>
        <taxon>Methanimicrococcus</taxon>
    </lineage>
</organism>
<reference evidence="11 12" key="1">
    <citation type="submission" date="2019-03" db="EMBL/GenBank/DDBJ databases">
        <title>Genomic Encyclopedia of Type Strains, Phase IV (KMG-IV): sequencing the most valuable type-strain genomes for metagenomic binning, comparative biology and taxonomic classification.</title>
        <authorList>
            <person name="Goeker M."/>
        </authorList>
    </citation>
    <scope>NUCLEOTIDE SEQUENCE [LARGE SCALE GENOMIC DNA]</scope>
    <source>
        <strain evidence="11 12">DSM 13328</strain>
    </source>
</reference>
<evidence type="ECO:0000256" key="6">
    <source>
        <dbReference type="ARBA" id="ARBA00022692"/>
    </source>
</evidence>
<comment type="subcellular location">
    <subcellularLocation>
        <location evidence="1">Cell membrane</location>
        <topology evidence="1">Multi-pass membrane protein</topology>
    </subcellularLocation>
</comment>
<dbReference type="NCBIfam" id="TIGR00797">
    <property type="entry name" value="matE"/>
    <property type="match status" value="1"/>
</dbReference>
<comment type="caution">
    <text evidence="11">The sequence shown here is derived from an EMBL/GenBank/DDBJ whole genome shotgun (WGS) entry which is preliminary data.</text>
</comment>
<dbReference type="OrthoDB" id="214119at2157"/>
<dbReference type="GO" id="GO:0015297">
    <property type="term" value="F:antiporter activity"/>
    <property type="evidence" value="ECO:0007669"/>
    <property type="project" value="InterPro"/>
</dbReference>
<feature type="transmembrane region" description="Helical" evidence="10">
    <location>
        <begin position="173"/>
        <end position="190"/>
    </location>
</feature>
<keyword evidence="5" id="KW-1003">Cell membrane</keyword>
<sequence>MVDKHVLMGSGSINKALAWLAAPAIIGLVIQTLYGLVDSVFVGRGLGEEGVLGLAALAVAFPVAHLLLSAAAGVGVGGSSYISRGFGASDSGRVKKGVGNMIIMAFVVGIICTIIGLVFLKPILFVFGATETTLPFAYNYMFWIILGCTFQILTVTINAIVMAEGNSLYSMSMYAVSSVTNIILDYIFIFEFGWGIQGAAIATIMSQMLSVLLLIFYLYKISKLKFSLKWLKFDKTAFWGIGKVGFSEFLREGSLAIMFIIVIWNVNMYGDDSSVAIYGLINRIFGFVIIPAMGVVQGMIPLTGFNYGAKKYDRVRKILKTASLWAILISFVLGAMTYIFTAELFSLFITDTALIDEAVIAYWIADLSIPIVAFQIVGSAFMQALGQARASLILALIRQFSIIPVLAVIPYFLGLMGVWVAFPIADLLATAITLWFVLRQLKSLKKEEKLHTMYEMSA</sequence>
<feature type="transmembrane region" description="Helical" evidence="10">
    <location>
        <begin position="284"/>
        <end position="309"/>
    </location>
</feature>
<evidence type="ECO:0000256" key="8">
    <source>
        <dbReference type="ARBA" id="ARBA00023136"/>
    </source>
</evidence>
<dbReference type="InterPro" id="IPR048279">
    <property type="entry name" value="MdtK-like"/>
</dbReference>
<comment type="similarity">
    <text evidence="2">Belongs to the multi antimicrobial extrusion (MATE) (TC 2.A.66.1) family. MepA subfamily.</text>
</comment>
<evidence type="ECO:0000256" key="10">
    <source>
        <dbReference type="SAM" id="Phobius"/>
    </source>
</evidence>
<dbReference type="InterPro" id="IPR045070">
    <property type="entry name" value="MATE_MepA-like"/>
</dbReference>
<feature type="transmembrane region" description="Helical" evidence="10">
    <location>
        <begin position="16"/>
        <end position="34"/>
    </location>
</feature>
<dbReference type="PANTHER" id="PTHR43823">
    <property type="entry name" value="SPORULATION PROTEIN YKVU"/>
    <property type="match status" value="1"/>
</dbReference>
<dbReference type="CDD" id="cd13143">
    <property type="entry name" value="MATE_MepA_like"/>
    <property type="match status" value="1"/>
</dbReference>
<feature type="transmembrane region" description="Helical" evidence="10">
    <location>
        <begin position="419"/>
        <end position="438"/>
    </location>
</feature>
<feature type="transmembrane region" description="Helical" evidence="10">
    <location>
        <begin position="240"/>
        <end position="264"/>
    </location>
</feature>
<evidence type="ECO:0000256" key="7">
    <source>
        <dbReference type="ARBA" id="ARBA00022989"/>
    </source>
</evidence>
<feature type="transmembrane region" description="Helical" evidence="10">
    <location>
        <begin position="140"/>
        <end position="161"/>
    </location>
</feature>
<evidence type="ECO:0000313" key="11">
    <source>
        <dbReference type="EMBL" id="TDQ67620.1"/>
    </source>
</evidence>
<dbReference type="InterPro" id="IPR002528">
    <property type="entry name" value="MATE_fam"/>
</dbReference>
<feature type="transmembrane region" description="Helical" evidence="10">
    <location>
        <begin position="54"/>
        <end position="77"/>
    </location>
</feature>
<gene>
    <name evidence="11" type="ORF">C7391_1596</name>
</gene>
<keyword evidence="4" id="KW-0813">Transport</keyword>
<dbReference type="GO" id="GO:0005886">
    <property type="term" value="C:plasma membrane"/>
    <property type="evidence" value="ECO:0007669"/>
    <property type="project" value="UniProtKB-SubCell"/>
</dbReference>
<evidence type="ECO:0000256" key="4">
    <source>
        <dbReference type="ARBA" id="ARBA00022448"/>
    </source>
</evidence>
<dbReference type="PIRSF" id="PIRSF006603">
    <property type="entry name" value="DinF"/>
    <property type="match status" value="1"/>
</dbReference>
<evidence type="ECO:0000256" key="1">
    <source>
        <dbReference type="ARBA" id="ARBA00004651"/>
    </source>
</evidence>
<feature type="transmembrane region" description="Helical" evidence="10">
    <location>
        <begin position="321"/>
        <end position="340"/>
    </location>
</feature>
<dbReference type="InterPro" id="IPR051327">
    <property type="entry name" value="MATE_MepA_subfamily"/>
</dbReference>
<evidence type="ECO:0000313" key="12">
    <source>
        <dbReference type="Proteomes" id="UP000294855"/>
    </source>
</evidence>
<evidence type="ECO:0000256" key="5">
    <source>
        <dbReference type="ARBA" id="ARBA00022475"/>
    </source>
</evidence>
<feature type="transmembrane region" description="Helical" evidence="10">
    <location>
        <begin position="196"/>
        <end position="219"/>
    </location>
</feature>
<evidence type="ECO:0000256" key="2">
    <source>
        <dbReference type="ARBA" id="ARBA00008417"/>
    </source>
</evidence>
<dbReference type="Pfam" id="PF01554">
    <property type="entry name" value="MatE"/>
    <property type="match status" value="2"/>
</dbReference>
<dbReference type="RefSeq" id="WP_133518034.1">
    <property type="nucleotide sequence ID" value="NZ_JAHDUW010000008.1"/>
</dbReference>
<dbReference type="EMBL" id="SNYS01000011">
    <property type="protein sequence ID" value="TDQ67620.1"/>
    <property type="molecule type" value="Genomic_DNA"/>
</dbReference>
<proteinExistence type="inferred from homology"/>
<keyword evidence="7 10" id="KW-1133">Transmembrane helix</keyword>
<keyword evidence="12" id="KW-1185">Reference proteome</keyword>
<keyword evidence="9" id="KW-0046">Antibiotic resistance</keyword>
<feature type="transmembrane region" description="Helical" evidence="10">
    <location>
        <begin position="393"/>
        <end position="413"/>
    </location>
</feature>
<accession>A0A484F5C1</accession>
<dbReference type="AlphaFoldDB" id="A0A484F5C1"/>
<dbReference type="GO" id="GO:0042910">
    <property type="term" value="F:xenobiotic transmembrane transporter activity"/>
    <property type="evidence" value="ECO:0007669"/>
    <property type="project" value="InterPro"/>
</dbReference>
<protein>
    <recommendedName>
        <fullName evidence="3">Multidrug export protein MepA</fullName>
    </recommendedName>
</protein>
<feature type="transmembrane region" description="Helical" evidence="10">
    <location>
        <begin position="98"/>
        <end position="120"/>
    </location>
</feature>
<keyword evidence="6 10" id="KW-0812">Transmembrane</keyword>
<keyword evidence="8 10" id="KW-0472">Membrane</keyword>
<feature type="transmembrane region" description="Helical" evidence="10">
    <location>
        <begin position="360"/>
        <end position="381"/>
    </location>
</feature>
<evidence type="ECO:0000256" key="9">
    <source>
        <dbReference type="ARBA" id="ARBA00023251"/>
    </source>
</evidence>